<feature type="transmembrane region" description="Helical" evidence="1">
    <location>
        <begin position="128"/>
        <end position="146"/>
    </location>
</feature>
<accession>A0A1D4LSG1</accession>
<protein>
    <submittedName>
        <fullName evidence="3">Membrane protein</fullName>
    </submittedName>
</protein>
<dbReference type="PANTHER" id="PTHR30590:SF3">
    <property type="entry name" value="HYPOTHETICAL MEMBRANE SPANNING PROTEIN"/>
    <property type="match status" value="1"/>
</dbReference>
<sequence length="341" mass="39733">MQKINNRIETLDFLRGFALLGIILVNIVAIANLGASDLSSDITYRKFLDFFIESKFFTIFSYLFGIGFYIFMQRAEYKIGNKYIIYLRRIFVLAVFGCLHMLLQPGEALLVYAIFGIIVIPFFKLNKYINLVLGLIILTLTLYLNAKILTPLPYFILGLASAQFGLIFKFENHKRLWGLVATISGVISILGWYMLEKNYIVPQIDLLTTQEQQNSEKYISAVDHYNHLIFIFSPSMSIFYASCLILLLNVNWSRKLLAPLKYYGRMALTNYIGQTLLIYLVLITFTGAHWTYIDTLWICLFIYFTQMTISVLWLKFFKLGPLEYVWKTATYMQWIDNKKTK</sequence>
<dbReference type="Proteomes" id="UP000095412">
    <property type="component" value="Unassembled WGS sequence"/>
</dbReference>
<feature type="transmembrane region" description="Helical" evidence="1">
    <location>
        <begin position="152"/>
        <end position="169"/>
    </location>
</feature>
<keyword evidence="5" id="KW-1185">Reference proteome</keyword>
<proteinExistence type="predicted"/>
<dbReference type="RefSeq" id="WP_069995511.1">
    <property type="nucleotide sequence ID" value="NZ_FMPG01000002.1"/>
</dbReference>
<feature type="transmembrane region" description="Helical" evidence="1">
    <location>
        <begin position="83"/>
        <end position="102"/>
    </location>
</feature>
<keyword evidence="1" id="KW-1133">Transmembrane helix</keyword>
<dbReference type="AlphaFoldDB" id="A0A1D4LSG1"/>
<evidence type="ECO:0000313" key="5">
    <source>
        <dbReference type="Proteomes" id="UP000095412"/>
    </source>
</evidence>
<dbReference type="Proteomes" id="UP000095768">
    <property type="component" value="Unassembled WGS sequence"/>
</dbReference>
<name>A0A1D4LSG1_9STAP</name>
<keyword evidence="1" id="KW-0472">Membrane</keyword>
<gene>
    <name evidence="3" type="ORF">SAMEA2297795_00862</name>
    <name evidence="4" type="ORF">SAMEA2297796_01341</name>
</gene>
<feature type="transmembrane region" description="Helical" evidence="1">
    <location>
        <begin position="271"/>
        <end position="289"/>
    </location>
</feature>
<feature type="transmembrane region" description="Helical" evidence="1">
    <location>
        <begin position="12"/>
        <end position="34"/>
    </location>
</feature>
<reference evidence="3 6" key="2">
    <citation type="submission" date="2016-09" db="EMBL/GenBank/DDBJ databases">
        <authorList>
            <consortium name="Pathogen Informatics"/>
        </authorList>
    </citation>
    <scope>NUCLEOTIDE SEQUENCE [LARGE SCALE GENOMIC DNA]</scope>
    <source>
        <strain evidence="3 6">82B</strain>
    </source>
</reference>
<feature type="transmembrane region" description="Helical" evidence="1">
    <location>
        <begin position="176"/>
        <end position="195"/>
    </location>
</feature>
<reference evidence="4 5" key="1">
    <citation type="submission" date="2016-09" db="EMBL/GenBank/DDBJ databases">
        <authorList>
            <consortium name="Pathogen Informatics"/>
            <person name="Sun Q."/>
            <person name="Inoue M."/>
        </authorList>
    </citation>
    <scope>NUCLEOTIDE SEQUENCE [LARGE SCALE GENOMIC DNA]</scope>
    <source>
        <strain evidence="4 5">82C</strain>
    </source>
</reference>
<dbReference type="PANTHER" id="PTHR30590">
    <property type="entry name" value="INNER MEMBRANE PROTEIN"/>
    <property type="match status" value="1"/>
</dbReference>
<evidence type="ECO:0000313" key="6">
    <source>
        <dbReference type="Proteomes" id="UP000095768"/>
    </source>
</evidence>
<feature type="transmembrane region" description="Helical" evidence="1">
    <location>
        <begin position="108"/>
        <end position="123"/>
    </location>
</feature>
<evidence type="ECO:0000313" key="4">
    <source>
        <dbReference type="EMBL" id="SCS89180.1"/>
    </source>
</evidence>
<feature type="domain" description="DUF418" evidence="2">
    <location>
        <begin position="167"/>
        <end position="332"/>
    </location>
</feature>
<evidence type="ECO:0000259" key="2">
    <source>
        <dbReference type="Pfam" id="PF04235"/>
    </source>
</evidence>
<evidence type="ECO:0000256" key="1">
    <source>
        <dbReference type="SAM" id="Phobius"/>
    </source>
</evidence>
<feature type="transmembrane region" description="Helical" evidence="1">
    <location>
        <begin position="54"/>
        <end position="71"/>
    </location>
</feature>
<keyword evidence="1" id="KW-0812">Transmembrane</keyword>
<organism evidence="3 6">
    <name type="scientific">Staphylococcus caeli</name>
    <dbReference type="NCBI Taxonomy" id="2201815"/>
    <lineage>
        <taxon>Bacteria</taxon>
        <taxon>Bacillati</taxon>
        <taxon>Bacillota</taxon>
        <taxon>Bacilli</taxon>
        <taxon>Bacillales</taxon>
        <taxon>Staphylococcaceae</taxon>
        <taxon>Staphylococcus</taxon>
    </lineage>
</organism>
<evidence type="ECO:0000313" key="3">
    <source>
        <dbReference type="EMBL" id="SCS63417.1"/>
    </source>
</evidence>
<dbReference type="OrthoDB" id="9807744at2"/>
<dbReference type="EMBL" id="FMPG01000002">
    <property type="protein sequence ID" value="SCS63417.1"/>
    <property type="molecule type" value="Genomic_DNA"/>
</dbReference>
<feature type="transmembrane region" description="Helical" evidence="1">
    <location>
        <begin position="228"/>
        <end position="250"/>
    </location>
</feature>
<dbReference type="EMBL" id="FMPI01000007">
    <property type="protein sequence ID" value="SCS89180.1"/>
    <property type="molecule type" value="Genomic_DNA"/>
</dbReference>
<feature type="transmembrane region" description="Helical" evidence="1">
    <location>
        <begin position="295"/>
        <end position="314"/>
    </location>
</feature>
<dbReference type="InterPro" id="IPR052529">
    <property type="entry name" value="Bact_Transport_Assoc"/>
</dbReference>
<dbReference type="Pfam" id="PF04235">
    <property type="entry name" value="DUF418"/>
    <property type="match status" value="1"/>
</dbReference>
<dbReference type="InterPro" id="IPR007349">
    <property type="entry name" value="DUF418"/>
</dbReference>